<evidence type="ECO:0000259" key="2">
    <source>
        <dbReference type="Pfam" id="PF01458"/>
    </source>
</evidence>
<dbReference type="PANTHER" id="PTHR43575:SF1">
    <property type="entry name" value="PROTEIN ABCI7, CHLOROPLASTIC"/>
    <property type="match status" value="1"/>
</dbReference>
<comment type="similarity">
    <text evidence="1">Belongs to the iron-sulfur cluster assembly SufBD family.</text>
</comment>
<gene>
    <name evidence="3" type="primary">sufD</name>
    <name evidence="3" type="ORF">C1706_07710</name>
</gene>
<evidence type="ECO:0000256" key="1">
    <source>
        <dbReference type="ARBA" id="ARBA00043967"/>
    </source>
</evidence>
<dbReference type="NCBIfam" id="TIGR01981">
    <property type="entry name" value="sufD"/>
    <property type="match status" value="1"/>
</dbReference>
<keyword evidence="4" id="KW-1185">Reference proteome</keyword>
<dbReference type="EMBL" id="PPCV01000004">
    <property type="protein sequence ID" value="RXW32481.1"/>
    <property type="molecule type" value="Genomic_DNA"/>
</dbReference>
<dbReference type="PANTHER" id="PTHR43575">
    <property type="entry name" value="PROTEIN ABCI7, CHLOROPLASTIC"/>
    <property type="match status" value="1"/>
</dbReference>
<dbReference type="GO" id="GO:0016226">
    <property type="term" value="P:iron-sulfur cluster assembly"/>
    <property type="evidence" value="ECO:0007669"/>
    <property type="project" value="InterPro"/>
</dbReference>
<feature type="domain" description="SUF system FeS cluster assembly SufBD core" evidence="2">
    <location>
        <begin position="133"/>
        <end position="353"/>
    </location>
</feature>
<dbReference type="OrthoDB" id="9803529at2"/>
<dbReference type="InterPro" id="IPR055346">
    <property type="entry name" value="Fe-S_cluster_assembly_SufBD"/>
</dbReference>
<name>A0A4Q2EGJ7_9ACTN</name>
<comment type="caution">
    <text evidence="3">The sequence shown here is derived from an EMBL/GenBank/DDBJ whole genome shotgun (WGS) entry which is preliminary data.</text>
</comment>
<organism evidence="3 4">
    <name type="scientific">Propioniciclava flava</name>
    <dbReference type="NCBI Taxonomy" id="2072026"/>
    <lineage>
        <taxon>Bacteria</taxon>
        <taxon>Bacillati</taxon>
        <taxon>Actinomycetota</taxon>
        <taxon>Actinomycetes</taxon>
        <taxon>Propionibacteriales</taxon>
        <taxon>Propionibacteriaceae</taxon>
        <taxon>Propioniciclava</taxon>
    </lineage>
</organism>
<sequence>MTEVPNVAQAIETVESHLHPKPSFALADHPVPTGREEVWRFTPLRRIASLLEETPDAGALSVTIDAPEGVEVGELNAGQAPRGTVLVPGDRLAALADSGAPNARYVRVPANAELAQPIFVDLHGDDAAARANVVTVLVAEPHSKATVVLRHTGSAQVLENVEIDVQPGASLTVVSLQDWADDTLHGGEQTARVARDATYRHVNVSFGGNVTRLHTNVYYEGPGGRAELYGLYFADAGQHIEHRMFVDHNAPDTFSHVDYRGALQGTDAHTVWVGDVLIRKIAENIETYETNKNLVLTEGARADSVPNLEIETGEIIGAGHSSTTGRFDDEQLFYLTSRGIDPDEAKRLVVMGFFVEIIHRIGIADLEERLIAEVERELAETVGVAKHVREGE</sequence>
<dbReference type="InterPro" id="IPR037284">
    <property type="entry name" value="SUF_FeS_clus_asmbl_SufBD_sf"/>
</dbReference>
<dbReference type="Pfam" id="PF01458">
    <property type="entry name" value="SUFBD_core"/>
    <property type="match status" value="1"/>
</dbReference>
<evidence type="ECO:0000313" key="4">
    <source>
        <dbReference type="Proteomes" id="UP000290624"/>
    </source>
</evidence>
<dbReference type="SUPFAM" id="SSF101960">
    <property type="entry name" value="Stabilizer of iron transporter SufD"/>
    <property type="match status" value="1"/>
</dbReference>
<reference evidence="3 4" key="1">
    <citation type="submission" date="2018-01" db="EMBL/GenBank/DDBJ databases">
        <title>Lactibacter flavus gen. nov., sp. nov., a novel bacterium of the family Propionibacteriaceae isolated from raw milk and dairy products.</title>
        <authorList>
            <person name="Wenning M."/>
            <person name="Breitenwieser F."/>
            <person name="Huptas C."/>
            <person name="von Neubeck M."/>
            <person name="Busse H.-J."/>
            <person name="Scherer S."/>
        </authorList>
    </citation>
    <scope>NUCLEOTIDE SEQUENCE [LARGE SCALE GENOMIC DNA]</scope>
    <source>
        <strain evidence="3 4">VG341</strain>
    </source>
</reference>
<dbReference type="Proteomes" id="UP000290624">
    <property type="component" value="Unassembled WGS sequence"/>
</dbReference>
<proteinExistence type="inferred from homology"/>
<evidence type="ECO:0000313" key="3">
    <source>
        <dbReference type="EMBL" id="RXW32481.1"/>
    </source>
</evidence>
<accession>A0A4Q2EGJ7</accession>
<dbReference type="AlphaFoldDB" id="A0A4Q2EGJ7"/>
<dbReference type="InterPro" id="IPR011542">
    <property type="entry name" value="SUF_FeS_clus_asmbl_SufD"/>
</dbReference>
<protein>
    <submittedName>
        <fullName evidence="3">Fe-S cluster assembly protein SufD</fullName>
    </submittedName>
</protein>
<dbReference type="InterPro" id="IPR000825">
    <property type="entry name" value="SUF_FeS_clus_asmbl_SufBD_core"/>
</dbReference>